<evidence type="ECO:0000313" key="3">
    <source>
        <dbReference type="Proteomes" id="UP001518989"/>
    </source>
</evidence>
<feature type="domain" description="Methyltransferase" evidence="1">
    <location>
        <begin position="56"/>
        <end position="141"/>
    </location>
</feature>
<dbReference type="InterPro" id="IPR029063">
    <property type="entry name" value="SAM-dependent_MTases_sf"/>
</dbReference>
<dbReference type="SUPFAM" id="SSF53335">
    <property type="entry name" value="S-adenosyl-L-methionine-dependent methyltransferases"/>
    <property type="match status" value="1"/>
</dbReference>
<evidence type="ECO:0000313" key="2">
    <source>
        <dbReference type="EMBL" id="MBO1078628.1"/>
    </source>
</evidence>
<gene>
    <name evidence="2" type="ORF">IAI61_06265</name>
</gene>
<dbReference type="Gene3D" id="3.40.50.150">
    <property type="entry name" value="Vaccinia Virus protein VP39"/>
    <property type="match status" value="1"/>
</dbReference>
<keyword evidence="2" id="KW-0808">Transferase</keyword>
<reference evidence="2 3" key="1">
    <citation type="submission" date="2020-09" db="EMBL/GenBank/DDBJ databases">
        <title>Roseomonas.</title>
        <authorList>
            <person name="Zhu W."/>
        </authorList>
    </citation>
    <scope>NUCLEOTIDE SEQUENCE [LARGE SCALE GENOMIC DNA]</scope>
    <source>
        <strain evidence="2 3">573</strain>
    </source>
</reference>
<dbReference type="RefSeq" id="WP_207416041.1">
    <property type="nucleotide sequence ID" value="NZ_CP061178.1"/>
</dbReference>
<keyword evidence="2" id="KW-0489">Methyltransferase</keyword>
<dbReference type="GO" id="GO:0008168">
    <property type="term" value="F:methyltransferase activity"/>
    <property type="evidence" value="ECO:0007669"/>
    <property type="project" value="UniProtKB-KW"/>
</dbReference>
<evidence type="ECO:0000259" key="1">
    <source>
        <dbReference type="Pfam" id="PF13649"/>
    </source>
</evidence>
<dbReference type="Pfam" id="PF13649">
    <property type="entry name" value="Methyltransf_25"/>
    <property type="match status" value="1"/>
</dbReference>
<comment type="caution">
    <text evidence="2">The sequence shown here is derived from an EMBL/GenBank/DDBJ whole genome shotgun (WGS) entry which is preliminary data.</text>
</comment>
<proteinExistence type="predicted"/>
<dbReference type="InterPro" id="IPR041698">
    <property type="entry name" value="Methyltransf_25"/>
</dbReference>
<accession>A0ABS3KMC9</accession>
<name>A0ABS3KMC9_9PROT</name>
<keyword evidence="3" id="KW-1185">Reference proteome</keyword>
<dbReference type="EMBL" id="JACTNG010000002">
    <property type="protein sequence ID" value="MBO1078628.1"/>
    <property type="molecule type" value="Genomic_DNA"/>
</dbReference>
<dbReference type="Proteomes" id="UP001518989">
    <property type="component" value="Unassembled WGS sequence"/>
</dbReference>
<dbReference type="GO" id="GO:0032259">
    <property type="term" value="P:methylation"/>
    <property type="evidence" value="ECO:0007669"/>
    <property type="project" value="UniProtKB-KW"/>
</dbReference>
<sequence>MQPPRSDLSGLIRAVTARYTGASRHTRWYVASKLRRDPANAAILALAARPGGFGMVADLGCGRGQLGLALLLAGGARSVLALDRDGPKLREAEAAAAGLPARFAVADLAQGRLPSCDTALLVDVLYQLPEAEQRDLLRRAGDAARRRLVIRAFDPDAGWRSTVGHVMEWLNRALRGDARRAAIRPMPLPALRALLEGQGFLVTATPCWGGTPLPNVLVLAERRAA</sequence>
<organism evidence="2 3">
    <name type="scientific">Roseomonas haemaphysalidis</name>
    <dbReference type="NCBI Taxonomy" id="2768162"/>
    <lineage>
        <taxon>Bacteria</taxon>
        <taxon>Pseudomonadati</taxon>
        <taxon>Pseudomonadota</taxon>
        <taxon>Alphaproteobacteria</taxon>
        <taxon>Acetobacterales</taxon>
        <taxon>Roseomonadaceae</taxon>
        <taxon>Roseomonas</taxon>
    </lineage>
</organism>
<protein>
    <submittedName>
        <fullName evidence="2">Methyltransferase domain-containing protein</fullName>
    </submittedName>
</protein>